<dbReference type="Pfam" id="PF13455">
    <property type="entry name" value="MUG113"/>
    <property type="match status" value="1"/>
</dbReference>
<reference evidence="2" key="1">
    <citation type="submission" date="2009-09" db="EMBL/GenBank/DDBJ databases">
        <authorList>
            <person name="Weinstock G."/>
            <person name="Sodergren E."/>
            <person name="Clifton S."/>
            <person name="Fulton L."/>
            <person name="Fulton B."/>
            <person name="Courtney L."/>
            <person name="Fronick C."/>
            <person name="Harrison M."/>
            <person name="Strong C."/>
            <person name="Farmer C."/>
            <person name="Delahaunty K."/>
            <person name="Markovic C."/>
            <person name="Hall O."/>
            <person name="Minx P."/>
            <person name="Tomlinson C."/>
            <person name="Mitreva M."/>
            <person name="Nelson J."/>
            <person name="Hou S."/>
            <person name="Wollam A."/>
            <person name="Pepin K.H."/>
            <person name="Johnson M."/>
            <person name="Bhonagiri V."/>
            <person name="Nash W.E."/>
            <person name="Warren W."/>
            <person name="Chinwalla A."/>
            <person name="Mardis E.R."/>
            <person name="Wilson R.K."/>
        </authorList>
    </citation>
    <scope>NUCLEOTIDE SEQUENCE [LARGE SCALE GENOMIC DNA]</scope>
    <source>
        <strain evidence="2">DSM 20583</strain>
    </source>
</reference>
<feature type="domain" description="Bacteriophage T5 Orf172 DNA-binding" evidence="1">
    <location>
        <begin position="31"/>
        <end position="112"/>
    </location>
</feature>
<name>C9L7D8_BLAHA</name>
<protein>
    <recommendedName>
        <fullName evidence="1">Bacteriophage T5 Orf172 DNA-binding domain-containing protein</fullName>
    </recommendedName>
</protein>
<dbReference type="SMART" id="SM00974">
    <property type="entry name" value="T5orf172"/>
    <property type="match status" value="1"/>
</dbReference>
<sequence>MKELKIWNNFTDLKESGIFEIEEYFGYVYFVEYGKYLKIGCTKNPLERLRTLSSNAKLYHDVVLGRIYITPMHTNYPENERILHRHFALRRKDNSELFSISIEEAIGSIAEIPLSFLDESAEKEERHKKIIEGIIKYISQSKCKENMLVKTSDFGCILAIILDLLSEIVELYEEINNLTDDVLNCIDTEIPDEIFNQIMSLGNNVHTLNEKERSKLHELFGV</sequence>
<organism evidence="2 3">
    <name type="scientific">Blautia hansenii DSM 20583</name>
    <dbReference type="NCBI Taxonomy" id="537007"/>
    <lineage>
        <taxon>Bacteria</taxon>
        <taxon>Bacillati</taxon>
        <taxon>Bacillota</taxon>
        <taxon>Clostridia</taxon>
        <taxon>Lachnospirales</taxon>
        <taxon>Lachnospiraceae</taxon>
        <taxon>Blautia</taxon>
    </lineage>
</organism>
<dbReference type="AlphaFoldDB" id="C9L7D8"/>
<dbReference type="Proteomes" id="UP000003755">
    <property type="component" value="Unassembled WGS sequence"/>
</dbReference>
<dbReference type="RefSeq" id="WP_003020200.1">
    <property type="nucleotide sequence ID" value="NZ_CP022413.2"/>
</dbReference>
<dbReference type="InterPro" id="IPR018306">
    <property type="entry name" value="Phage_T5_Orf172_DNA-bd"/>
</dbReference>
<keyword evidence="3" id="KW-1185">Reference proteome</keyword>
<dbReference type="EMBL" id="ABYU02000014">
    <property type="protein sequence ID" value="EEX21943.1"/>
    <property type="molecule type" value="Genomic_DNA"/>
</dbReference>
<dbReference type="KEGG" id="bhan:CGC63_10110"/>
<dbReference type="STRING" id="537007.BLAHAN_05304"/>
<accession>C9L7D8</accession>
<gene>
    <name evidence="2" type="ORF">BLAHAN_05304</name>
</gene>
<dbReference type="HOGENOM" id="CLU_1243342_0_0_9"/>
<evidence type="ECO:0000259" key="1">
    <source>
        <dbReference type="SMART" id="SM00974"/>
    </source>
</evidence>
<evidence type="ECO:0000313" key="3">
    <source>
        <dbReference type="Proteomes" id="UP000003755"/>
    </source>
</evidence>
<comment type="caution">
    <text evidence="2">The sequence shown here is derived from an EMBL/GenBank/DDBJ whole genome shotgun (WGS) entry which is preliminary data.</text>
</comment>
<proteinExistence type="predicted"/>
<evidence type="ECO:0000313" key="2">
    <source>
        <dbReference type="EMBL" id="EEX21943.1"/>
    </source>
</evidence>